<evidence type="ECO:0000256" key="1">
    <source>
        <dbReference type="ARBA" id="ARBA00010641"/>
    </source>
</evidence>
<gene>
    <name evidence="8" type="ORF">AMK68_00700</name>
</gene>
<evidence type="ECO:0000313" key="9">
    <source>
        <dbReference type="Proteomes" id="UP000052020"/>
    </source>
</evidence>
<comment type="similarity">
    <text evidence="1">Belongs to the sigma-70 factor family. ECF subfamily.</text>
</comment>
<comment type="caution">
    <text evidence="8">The sequence shown here is derived from an EMBL/GenBank/DDBJ whole genome shotgun (WGS) entry which is preliminary data.</text>
</comment>
<keyword evidence="2" id="KW-0805">Transcription regulation</keyword>
<keyword evidence="4" id="KW-0238">DNA-binding</keyword>
<name>A0A0S7XQI1_9BACT</name>
<dbReference type="Pfam" id="PF04542">
    <property type="entry name" value="Sigma70_r2"/>
    <property type="match status" value="1"/>
</dbReference>
<evidence type="ECO:0000256" key="4">
    <source>
        <dbReference type="ARBA" id="ARBA00023125"/>
    </source>
</evidence>
<dbReference type="SUPFAM" id="SSF88659">
    <property type="entry name" value="Sigma3 and sigma4 domains of RNA polymerase sigma factors"/>
    <property type="match status" value="1"/>
</dbReference>
<dbReference type="InterPro" id="IPR007627">
    <property type="entry name" value="RNA_pol_sigma70_r2"/>
</dbReference>
<sequence length="608" mass="67926">MQGANDEERVRRAIDGDHAAFAELVGRYRDAVYGVCYHRTGHSVYGVCYHRTGHSEDARDLAQEAFLRAYLHLAQLRDPAAFPAWLRRVTERVCATWRRRQRLHITSLESVPEQAAYADLDLPLAIRHALTRLSDDARLALTLYYVDGYSTREVGEFLGIPTGTVKSRLYHARQRFKEELMEEYRDALRESAPGAEFEGAVVRAVRSLEEARKLPLAQRYRDLQSPHALDHYLALEKDGTVLGECAYDREEICIRGVPIEAARAAFTSGEIIKDEFDEHAFEIYDRLAPGALAHVAEAGFALAATHEAMLSATRIGYVPCFYHYRIRVAATNFLRGEAAGSVREHRNSDAEAIARLRGLTRARPIIWACQAPGDATDYVLERDGSVVGCYSLAQPKRDETPALLNEMEGVDMAAYRALAKHWAEGALREGIETVTTYLSPEHPLGSHMLARGGVCEVQGASWNIAKDEEHLCILDLADALPAVAPGLGRPIKGRVSIDMDGQVATIAAGDPPTVEEAVPKGVHPSRIGRVSMTQLLIGYRSVAEITGREDVAIRDTDYVILDALFPKTWPYSWPDPYIWEEETFQSSRPWAFEEPWASRIADYPRPWG</sequence>
<dbReference type="SUPFAM" id="SSF88946">
    <property type="entry name" value="Sigma2 domain of RNA polymerase sigma factors"/>
    <property type="match status" value="1"/>
</dbReference>
<evidence type="ECO:0000256" key="2">
    <source>
        <dbReference type="ARBA" id="ARBA00023015"/>
    </source>
</evidence>
<dbReference type="GO" id="GO:0006352">
    <property type="term" value="P:DNA-templated transcription initiation"/>
    <property type="evidence" value="ECO:0007669"/>
    <property type="project" value="InterPro"/>
</dbReference>
<evidence type="ECO:0000313" key="8">
    <source>
        <dbReference type="EMBL" id="KPJ64736.1"/>
    </source>
</evidence>
<dbReference type="InterPro" id="IPR013249">
    <property type="entry name" value="RNA_pol_sigma70_r4_t2"/>
</dbReference>
<dbReference type="EMBL" id="LIZY01000009">
    <property type="protein sequence ID" value="KPJ64736.1"/>
    <property type="molecule type" value="Genomic_DNA"/>
</dbReference>
<dbReference type="PANTHER" id="PTHR43133">
    <property type="entry name" value="RNA POLYMERASE ECF-TYPE SIGMA FACTO"/>
    <property type="match status" value="1"/>
</dbReference>
<proteinExistence type="inferred from homology"/>
<dbReference type="InterPro" id="IPR039425">
    <property type="entry name" value="RNA_pol_sigma-70-like"/>
</dbReference>
<dbReference type="CDD" id="cd06171">
    <property type="entry name" value="Sigma70_r4"/>
    <property type="match status" value="1"/>
</dbReference>
<dbReference type="Gene3D" id="1.10.1740.10">
    <property type="match status" value="1"/>
</dbReference>
<dbReference type="PATRIC" id="fig|1704032.3.peg.1011"/>
<evidence type="ECO:0000259" key="7">
    <source>
        <dbReference type="Pfam" id="PF08281"/>
    </source>
</evidence>
<evidence type="ECO:0000256" key="3">
    <source>
        <dbReference type="ARBA" id="ARBA00023082"/>
    </source>
</evidence>
<dbReference type="Pfam" id="PF08281">
    <property type="entry name" value="Sigma70_r4_2"/>
    <property type="match status" value="1"/>
</dbReference>
<reference evidence="8 9" key="1">
    <citation type="journal article" date="2015" name="Microbiome">
        <title>Genomic resolution of linkages in carbon, nitrogen, and sulfur cycling among widespread estuary sediment bacteria.</title>
        <authorList>
            <person name="Baker B.J."/>
            <person name="Lazar C.S."/>
            <person name="Teske A.P."/>
            <person name="Dick G.J."/>
        </authorList>
    </citation>
    <scope>NUCLEOTIDE SEQUENCE [LARGE SCALE GENOMIC DNA]</scope>
    <source>
        <strain evidence="8">DG_56</strain>
    </source>
</reference>
<keyword evidence="3" id="KW-0731">Sigma factor</keyword>
<feature type="domain" description="RNA polymerase sigma-70 region 2" evidence="6">
    <location>
        <begin position="37"/>
        <end position="102"/>
    </location>
</feature>
<protein>
    <recommendedName>
        <fullName evidence="10">HTH luxR-type domain-containing protein</fullName>
    </recommendedName>
</protein>
<dbReference type="SUPFAM" id="SSF55729">
    <property type="entry name" value="Acyl-CoA N-acyltransferases (Nat)"/>
    <property type="match status" value="1"/>
</dbReference>
<feature type="domain" description="RNA polymerase sigma factor 70 region 4 type 2" evidence="7">
    <location>
        <begin position="125"/>
        <end position="175"/>
    </location>
</feature>
<dbReference type="Gene3D" id="1.10.10.10">
    <property type="entry name" value="Winged helix-like DNA-binding domain superfamily/Winged helix DNA-binding domain"/>
    <property type="match status" value="1"/>
</dbReference>
<evidence type="ECO:0008006" key="10">
    <source>
        <dbReference type="Google" id="ProtNLM"/>
    </source>
</evidence>
<dbReference type="InterPro" id="IPR013325">
    <property type="entry name" value="RNA_pol_sigma_r2"/>
</dbReference>
<dbReference type="AlphaFoldDB" id="A0A0S7XQI1"/>
<dbReference type="InterPro" id="IPR014284">
    <property type="entry name" value="RNA_pol_sigma-70_dom"/>
</dbReference>
<accession>A0A0S7XQI1</accession>
<dbReference type="InterPro" id="IPR016181">
    <property type="entry name" value="Acyl_CoA_acyltransferase"/>
</dbReference>
<organism evidence="8 9">
    <name type="scientific">candidate division KD3-62 bacterium DG_56</name>
    <dbReference type="NCBI Taxonomy" id="1704032"/>
    <lineage>
        <taxon>Bacteria</taxon>
        <taxon>candidate division KD3-62</taxon>
    </lineage>
</organism>
<dbReference type="Proteomes" id="UP000052020">
    <property type="component" value="Unassembled WGS sequence"/>
</dbReference>
<dbReference type="InterPro" id="IPR013324">
    <property type="entry name" value="RNA_pol_sigma_r3/r4-like"/>
</dbReference>
<dbReference type="GO" id="GO:0016987">
    <property type="term" value="F:sigma factor activity"/>
    <property type="evidence" value="ECO:0007669"/>
    <property type="project" value="UniProtKB-KW"/>
</dbReference>
<evidence type="ECO:0000256" key="5">
    <source>
        <dbReference type="ARBA" id="ARBA00023163"/>
    </source>
</evidence>
<evidence type="ECO:0000259" key="6">
    <source>
        <dbReference type="Pfam" id="PF04542"/>
    </source>
</evidence>
<dbReference type="GO" id="GO:0003677">
    <property type="term" value="F:DNA binding"/>
    <property type="evidence" value="ECO:0007669"/>
    <property type="project" value="UniProtKB-KW"/>
</dbReference>
<keyword evidence="5" id="KW-0804">Transcription</keyword>
<dbReference type="InterPro" id="IPR036388">
    <property type="entry name" value="WH-like_DNA-bd_sf"/>
</dbReference>
<dbReference type="PANTHER" id="PTHR43133:SF8">
    <property type="entry name" value="RNA POLYMERASE SIGMA FACTOR HI_1459-RELATED"/>
    <property type="match status" value="1"/>
</dbReference>
<dbReference type="NCBIfam" id="TIGR02937">
    <property type="entry name" value="sigma70-ECF"/>
    <property type="match status" value="1"/>
</dbReference>